<dbReference type="InterPro" id="IPR003374">
    <property type="entry name" value="ApbE-like_sf"/>
</dbReference>
<keyword evidence="6" id="KW-0479">Metal-binding</keyword>
<evidence type="ECO:0000256" key="1">
    <source>
        <dbReference type="ARBA" id="ARBA00001946"/>
    </source>
</evidence>
<dbReference type="EMBL" id="AGZR01000002">
    <property type="protein sequence ID" value="EPD33947.1"/>
    <property type="molecule type" value="Genomic_DNA"/>
</dbReference>
<dbReference type="EC" id="2.7.1.180" evidence="2"/>
<dbReference type="InterPro" id="IPR024932">
    <property type="entry name" value="ApbE"/>
</dbReference>
<dbReference type="PANTHER" id="PTHR30040">
    <property type="entry name" value="THIAMINE BIOSYNTHESIS LIPOPROTEIN APBE"/>
    <property type="match status" value="1"/>
</dbReference>
<dbReference type="STRING" id="883161.HMPREF9306_00172"/>
<keyword evidence="4" id="KW-0285">Flavoprotein</keyword>
<evidence type="ECO:0000256" key="6">
    <source>
        <dbReference type="ARBA" id="ARBA00022723"/>
    </source>
</evidence>
<evidence type="ECO:0000256" key="5">
    <source>
        <dbReference type="ARBA" id="ARBA00022679"/>
    </source>
</evidence>
<dbReference type="PANTHER" id="PTHR30040:SF2">
    <property type="entry name" value="FAD:PROTEIN FMN TRANSFERASE"/>
    <property type="match status" value="1"/>
</dbReference>
<dbReference type="Pfam" id="PF02424">
    <property type="entry name" value="ApbE"/>
    <property type="match status" value="1"/>
</dbReference>
<dbReference type="OrthoDB" id="3728306at2"/>
<keyword evidence="7" id="KW-0274">FAD</keyword>
<dbReference type="AlphaFoldDB" id="S2WMN9"/>
<evidence type="ECO:0000256" key="10">
    <source>
        <dbReference type="ARBA" id="ARBA00048540"/>
    </source>
</evidence>
<dbReference type="Proteomes" id="UP000014417">
    <property type="component" value="Unassembled WGS sequence"/>
</dbReference>
<protein>
    <recommendedName>
        <fullName evidence="3">FAD:protein FMN transferase</fullName>
        <ecNumber evidence="2">2.7.1.180</ecNumber>
    </recommendedName>
    <alternativeName>
        <fullName evidence="9">Flavin transferase</fullName>
    </alternativeName>
</protein>
<organism evidence="11 12">
    <name type="scientific">Propionimicrobium lymphophilum ACS-093-V-SCH5</name>
    <dbReference type="NCBI Taxonomy" id="883161"/>
    <lineage>
        <taxon>Bacteria</taxon>
        <taxon>Bacillati</taxon>
        <taxon>Actinomycetota</taxon>
        <taxon>Actinomycetes</taxon>
        <taxon>Propionibacteriales</taxon>
        <taxon>Propionibacteriaceae</taxon>
        <taxon>Propionimicrobium</taxon>
    </lineage>
</organism>
<evidence type="ECO:0000256" key="2">
    <source>
        <dbReference type="ARBA" id="ARBA00011955"/>
    </source>
</evidence>
<dbReference type="SUPFAM" id="SSF143631">
    <property type="entry name" value="ApbE-like"/>
    <property type="match status" value="1"/>
</dbReference>
<comment type="catalytic activity">
    <reaction evidence="10">
        <text>L-threonyl-[protein] + FAD = FMN-L-threonyl-[protein] + AMP + H(+)</text>
        <dbReference type="Rhea" id="RHEA:36847"/>
        <dbReference type="Rhea" id="RHEA-COMP:11060"/>
        <dbReference type="Rhea" id="RHEA-COMP:11061"/>
        <dbReference type="ChEBI" id="CHEBI:15378"/>
        <dbReference type="ChEBI" id="CHEBI:30013"/>
        <dbReference type="ChEBI" id="CHEBI:57692"/>
        <dbReference type="ChEBI" id="CHEBI:74257"/>
        <dbReference type="ChEBI" id="CHEBI:456215"/>
        <dbReference type="EC" id="2.7.1.180"/>
    </reaction>
</comment>
<gene>
    <name evidence="11" type="ORF">HMPREF9306_00172</name>
</gene>
<keyword evidence="8" id="KW-0460">Magnesium</keyword>
<evidence type="ECO:0000256" key="7">
    <source>
        <dbReference type="ARBA" id="ARBA00022827"/>
    </source>
</evidence>
<evidence type="ECO:0000313" key="11">
    <source>
        <dbReference type="EMBL" id="EPD33947.1"/>
    </source>
</evidence>
<sequence>MDDSVGSRTVKTTFRTMGTLASVSCSYDTAPPGVDTGITLKARLQEECRRLELLLSRFIPDSDVSRICANRGDWVSISPETFEVLFAALRLSKRLDVFNIFMGAQASSWQQLGESGFPRASAAAGSLDLRDGQARLDAPAGTIIDLGAIAKGYAADRLAQIALDAGATSVVSSLGTSSIRVSGRPVKIGVQSPWEGWETFGTLTISDRSLSVSADMGSKITRGRQGSHVLHPQTGAPALTDLVAVLVVGPDGMTCEAYSTAFLAMGLDDAIVLDQQTPQIDCLFMTLDGRFLASPNLDLTAMPGLQTWLRSQV</sequence>
<keyword evidence="5" id="KW-0808">Transferase</keyword>
<evidence type="ECO:0000256" key="9">
    <source>
        <dbReference type="ARBA" id="ARBA00031306"/>
    </source>
</evidence>
<comment type="caution">
    <text evidence="11">The sequence shown here is derived from an EMBL/GenBank/DDBJ whole genome shotgun (WGS) entry which is preliminary data.</text>
</comment>
<dbReference type="RefSeq" id="WP_016455033.1">
    <property type="nucleotide sequence ID" value="NZ_KE150269.1"/>
</dbReference>
<dbReference type="GO" id="GO:0016740">
    <property type="term" value="F:transferase activity"/>
    <property type="evidence" value="ECO:0007669"/>
    <property type="project" value="UniProtKB-KW"/>
</dbReference>
<dbReference type="GO" id="GO:0046872">
    <property type="term" value="F:metal ion binding"/>
    <property type="evidence" value="ECO:0007669"/>
    <property type="project" value="UniProtKB-KW"/>
</dbReference>
<dbReference type="Gene3D" id="3.10.520.10">
    <property type="entry name" value="ApbE-like domains"/>
    <property type="match status" value="1"/>
</dbReference>
<dbReference type="HOGENOM" id="CLU_989767_0_0_11"/>
<accession>S2WMN9</accession>
<evidence type="ECO:0000256" key="8">
    <source>
        <dbReference type="ARBA" id="ARBA00022842"/>
    </source>
</evidence>
<evidence type="ECO:0000313" key="12">
    <source>
        <dbReference type="Proteomes" id="UP000014417"/>
    </source>
</evidence>
<reference evidence="11 12" key="1">
    <citation type="submission" date="2013-04" db="EMBL/GenBank/DDBJ databases">
        <title>The Genome Sequence of Propionimicrobium lymphophilum ACS-093-V-SCH5.</title>
        <authorList>
            <consortium name="The Broad Institute Genomics Platform"/>
            <person name="Earl A."/>
            <person name="Ward D."/>
            <person name="Feldgarden M."/>
            <person name="Gevers D."/>
            <person name="Saerens B."/>
            <person name="Vaneechoutte M."/>
            <person name="Walker B."/>
            <person name="Young S."/>
            <person name="Zeng Q."/>
            <person name="Gargeya S."/>
            <person name="Fitzgerald M."/>
            <person name="Haas B."/>
            <person name="Abouelleil A."/>
            <person name="Allen A.W."/>
            <person name="Alvarado L."/>
            <person name="Arachchi H.M."/>
            <person name="Berlin A.M."/>
            <person name="Chapman S.B."/>
            <person name="Gainer-Dewar J."/>
            <person name="Goldberg J."/>
            <person name="Griggs A."/>
            <person name="Gujja S."/>
            <person name="Hansen M."/>
            <person name="Howarth C."/>
            <person name="Imamovic A."/>
            <person name="Ireland A."/>
            <person name="Larimer J."/>
            <person name="McCowan C."/>
            <person name="Murphy C."/>
            <person name="Pearson M."/>
            <person name="Poon T.W."/>
            <person name="Priest M."/>
            <person name="Roberts A."/>
            <person name="Saif S."/>
            <person name="Shea T."/>
            <person name="Sisk P."/>
            <person name="Sykes S."/>
            <person name="Wortman J."/>
            <person name="Nusbaum C."/>
            <person name="Birren B."/>
        </authorList>
    </citation>
    <scope>NUCLEOTIDE SEQUENCE [LARGE SCALE GENOMIC DNA]</scope>
    <source>
        <strain evidence="11 12">ACS-093-V-SCH5</strain>
    </source>
</reference>
<comment type="cofactor">
    <cofactor evidence="1">
        <name>Mg(2+)</name>
        <dbReference type="ChEBI" id="CHEBI:18420"/>
    </cofactor>
</comment>
<keyword evidence="12" id="KW-1185">Reference proteome</keyword>
<evidence type="ECO:0000256" key="3">
    <source>
        <dbReference type="ARBA" id="ARBA00016337"/>
    </source>
</evidence>
<proteinExistence type="predicted"/>
<evidence type="ECO:0000256" key="4">
    <source>
        <dbReference type="ARBA" id="ARBA00022630"/>
    </source>
</evidence>
<name>S2WMN9_9ACTN</name>